<evidence type="ECO:0000313" key="2">
    <source>
        <dbReference type="Proteomes" id="UP000502823"/>
    </source>
</evidence>
<reference evidence="2" key="1">
    <citation type="submission" date="2020-01" db="EMBL/GenBank/DDBJ databases">
        <title>Draft genome sequence of the Termite Coptotermes fromosanus.</title>
        <authorList>
            <person name="Itakura S."/>
            <person name="Yosikawa Y."/>
            <person name="Umezawa K."/>
        </authorList>
    </citation>
    <scope>NUCLEOTIDE SEQUENCE [LARGE SCALE GENOMIC DNA]</scope>
</reference>
<keyword evidence="2" id="KW-1185">Reference proteome</keyword>
<dbReference type="Proteomes" id="UP000502823">
    <property type="component" value="Unassembled WGS sequence"/>
</dbReference>
<comment type="caution">
    <text evidence="1">The sequence shown here is derived from an EMBL/GenBank/DDBJ whole genome shotgun (WGS) entry which is preliminary data.</text>
</comment>
<dbReference type="AlphaFoldDB" id="A0A6L2Q077"/>
<dbReference type="InParanoid" id="A0A6L2Q077"/>
<evidence type="ECO:0000313" key="1">
    <source>
        <dbReference type="EMBL" id="GFG37904.1"/>
    </source>
</evidence>
<sequence length="58" mass="6781">MLNEVYLIFHFQNVLDGDLCEQFNSIDVAKQKSIADDLDRTPSEVSKKLEDIRTRYAF</sequence>
<protein>
    <submittedName>
        <fullName evidence="1">Uncharacterized protein</fullName>
    </submittedName>
</protein>
<dbReference type="EMBL" id="BLKM01000729">
    <property type="protein sequence ID" value="GFG37904.1"/>
    <property type="molecule type" value="Genomic_DNA"/>
</dbReference>
<gene>
    <name evidence="1" type="ORF">Cfor_07394</name>
</gene>
<proteinExistence type="predicted"/>
<organism evidence="1 2">
    <name type="scientific">Coptotermes formosanus</name>
    <name type="common">Formosan subterranean termite</name>
    <dbReference type="NCBI Taxonomy" id="36987"/>
    <lineage>
        <taxon>Eukaryota</taxon>
        <taxon>Metazoa</taxon>
        <taxon>Ecdysozoa</taxon>
        <taxon>Arthropoda</taxon>
        <taxon>Hexapoda</taxon>
        <taxon>Insecta</taxon>
        <taxon>Pterygota</taxon>
        <taxon>Neoptera</taxon>
        <taxon>Polyneoptera</taxon>
        <taxon>Dictyoptera</taxon>
        <taxon>Blattodea</taxon>
        <taxon>Blattoidea</taxon>
        <taxon>Termitoidae</taxon>
        <taxon>Rhinotermitidae</taxon>
        <taxon>Coptotermes</taxon>
    </lineage>
</organism>
<accession>A0A6L2Q077</accession>
<dbReference type="OrthoDB" id="436637at2759"/>
<name>A0A6L2Q077_COPFO</name>